<sequence length="152" mass="16123">MSDRNYSGEDYPDLSGDTLTEFSLEEGGDTPSQMLSPCDSSSNNLTIPTRGVHSNGGAGLVSTERSSGRDAIAEAVKQSASGTEASSIGPLVEVKREFIKTSASLEIDEDMLFLPDFSTGLVGKTETQDSIIISLNFTTSIDQLLTGFCRLS</sequence>
<protein>
    <submittedName>
        <fullName evidence="2">Uncharacterized protein</fullName>
    </submittedName>
</protein>
<gene>
    <name evidence="2" type="ORF">L873DRAFT_330723</name>
</gene>
<keyword evidence="3" id="KW-1185">Reference proteome</keyword>
<feature type="region of interest" description="Disordered" evidence="1">
    <location>
        <begin position="1"/>
        <end position="69"/>
    </location>
</feature>
<name>A0A3N4JX76_9PEZI</name>
<evidence type="ECO:0000313" key="2">
    <source>
        <dbReference type="EMBL" id="RPB02964.1"/>
    </source>
</evidence>
<dbReference type="Proteomes" id="UP000276215">
    <property type="component" value="Unassembled WGS sequence"/>
</dbReference>
<evidence type="ECO:0000256" key="1">
    <source>
        <dbReference type="SAM" id="MobiDB-lite"/>
    </source>
</evidence>
<dbReference type="AlphaFoldDB" id="A0A3N4JX76"/>
<reference evidence="2 3" key="1">
    <citation type="journal article" date="2018" name="Nat. Ecol. Evol.">
        <title>Pezizomycetes genomes reveal the molecular basis of ectomycorrhizal truffle lifestyle.</title>
        <authorList>
            <person name="Murat C."/>
            <person name="Payen T."/>
            <person name="Noel B."/>
            <person name="Kuo A."/>
            <person name="Morin E."/>
            <person name="Chen J."/>
            <person name="Kohler A."/>
            <person name="Krizsan K."/>
            <person name="Balestrini R."/>
            <person name="Da Silva C."/>
            <person name="Montanini B."/>
            <person name="Hainaut M."/>
            <person name="Levati E."/>
            <person name="Barry K.W."/>
            <person name="Belfiori B."/>
            <person name="Cichocki N."/>
            <person name="Clum A."/>
            <person name="Dockter R.B."/>
            <person name="Fauchery L."/>
            <person name="Guy J."/>
            <person name="Iotti M."/>
            <person name="Le Tacon F."/>
            <person name="Lindquist E.A."/>
            <person name="Lipzen A."/>
            <person name="Malagnac F."/>
            <person name="Mello A."/>
            <person name="Molinier V."/>
            <person name="Miyauchi S."/>
            <person name="Poulain J."/>
            <person name="Riccioni C."/>
            <person name="Rubini A."/>
            <person name="Sitrit Y."/>
            <person name="Splivallo R."/>
            <person name="Traeger S."/>
            <person name="Wang M."/>
            <person name="Zifcakova L."/>
            <person name="Wipf D."/>
            <person name="Zambonelli A."/>
            <person name="Paolocci F."/>
            <person name="Nowrousian M."/>
            <person name="Ottonello S."/>
            <person name="Baldrian P."/>
            <person name="Spatafora J.W."/>
            <person name="Henrissat B."/>
            <person name="Nagy L.G."/>
            <person name="Aury J.M."/>
            <person name="Wincker P."/>
            <person name="Grigoriev I.V."/>
            <person name="Bonfante P."/>
            <person name="Martin F.M."/>
        </authorList>
    </citation>
    <scope>NUCLEOTIDE SEQUENCE [LARGE SCALE GENOMIC DNA]</scope>
    <source>
        <strain evidence="2 3">120613-1</strain>
    </source>
</reference>
<dbReference type="EMBL" id="ML120365">
    <property type="protein sequence ID" value="RPB02964.1"/>
    <property type="molecule type" value="Genomic_DNA"/>
</dbReference>
<accession>A0A3N4JX76</accession>
<proteinExistence type="predicted"/>
<feature type="compositionally biased region" description="Polar residues" evidence="1">
    <location>
        <begin position="30"/>
        <end position="47"/>
    </location>
</feature>
<evidence type="ECO:0000313" key="3">
    <source>
        <dbReference type="Proteomes" id="UP000276215"/>
    </source>
</evidence>
<organism evidence="2 3">
    <name type="scientific">Choiromyces venosus 120613-1</name>
    <dbReference type="NCBI Taxonomy" id="1336337"/>
    <lineage>
        <taxon>Eukaryota</taxon>
        <taxon>Fungi</taxon>
        <taxon>Dikarya</taxon>
        <taxon>Ascomycota</taxon>
        <taxon>Pezizomycotina</taxon>
        <taxon>Pezizomycetes</taxon>
        <taxon>Pezizales</taxon>
        <taxon>Tuberaceae</taxon>
        <taxon>Choiromyces</taxon>
    </lineage>
</organism>